<gene>
    <name evidence="4" type="ORF">Bccel_1336</name>
</gene>
<dbReference type="EMBL" id="LGTC01000001">
    <property type="protein sequence ID" value="KNY26074.1"/>
    <property type="molecule type" value="Genomic_DNA"/>
</dbReference>
<dbReference type="AlphaFoldDB" id="A0A0L6JJY1"/>
<evidence type="ECO:0000256" key="2">
    <source>
        <dbReference type="ARBA" id="ARBA00023002"/>
    </source>
</evidence>
<dbReference type="CDD" id="cd07034">
    <property type="entry name" value="TPP_PYR_PFOR_IOR-alpha_like"/>
    <property type="match status" value="1"/>
</dbReference>
<dbReference type="Gene3D" id="3.40.50.970">
    <property type="match status" value="1"/>
</dbReference>
<keyword evidence="1" id="KW-0479">Metal-binding</keyword>
<dbReference type="STRING" id="398512.Bccel_1336"/>
<evidence type="ECO:0000313" key="5">
    <source>
        <dbReference type="Proteomes" id="UP000036923"/>
    </source>
</evidence>
<keyword evidence="4" id="KW-0670">Pyruvate</keyword>
<keyword evidence="5" id="KW-1185">Reference proteome</keyword>
<dbReference type="PANTHER" id="PTHR43710">
    <property type="entry name" value="2-HYDROXYACYL-COA LYASE"/>
    <property type="match status" value="1"/>
</dbReference>
<dbReference type="PANTHER" id="PTHR43710:SF5">
    <property type="entry name" value="INDOLEPYRUVATE FERREDOXIN OXIDOREDUCTASE ALPHA SUBUNIT"/>
    <property type="match status" value="1"/>
</dbReference>
<dbReference type="FunFam" id="3.40.50.970:FF:000039">
    <property type="entry name" value="Indolepyruvate oxidoreductase subunit IorA"/>
    <property type="match status" value="1"/>
</dbReference>
<accession>A0A0L6JJY1</accession>
<dbReference type="InterPro" id="IPR002880">
    <property type="entry name" value="Pyrv_Fd/Flavodoxin_OxRdtase_N"/>
</dbReference>
<proteinExistence type="predicted"/>
<dbReference type="Pfam" id="PF01855">
    <property type="entry name" value="POR_N"/>
    <property type="match status" value="1"/>
</dbReference>
<feature type="domain" description="Pyruvate flavodoxin/ferredoxin oxidoreductase pyrimidine binding" evidence="3">
    <location>
        <begin position="14"/>
        <end position="185"/>
    </location>
</feature>
<dbReference type="InterPro" id="IPR029061">
    <property type="entry name" value="THDP-binding"/>
</dbReference>
<evidence type="ECO:0000259" key="3">
    <source>
        <dbReference type="Pfam" id="PF01855"/>
    </source>
</evidence>
<evidence type="ECO:0000313" key="4">
    <source>
        <dbReference type="EMBL" id="KNY26074.1"/>
    </source>
</evidence>
<keyword evidence="2 4" id="KW-0560">Oxidoreductase</keyword>
<sequence length="263" mass="29144">MKRLMLGNEAVARGAYEAGVTVAAAYPGTPSTEITENIAKYDEIYAEWSPNEKVALEVAIGASVAGARSICAMKHVGLNVAADPLFTASYTGVNGGLVIMVADDPGMHSSQNEQDSRFYARSSKVPMLEPSDSQECKDYVRQAFEISEKYDCPVIVRLSTRIAHSQSIVELSEKVDYKLKDYVKNPGKYVMMPAMARKRHVEVEKRMSLLKEDSNTSSLNKIEWGNKDVGIITSGVAYQYAREAFGMYPISSWAWFILFLINL</sequence>
<dbReference type="GO" id="GO:0030976">
    <property type="term" value="F:thiamine pyrophosphate binding"/>
    <property type="evidence" value="ECO:0007669"/>
    <property type="project" value="InterPro"/>
</dbReference>
<reference evidence="5" key="1">
    <citation type="submission" date="2015-07" db="EMBL/GenBank/DDBJ databases">
        <title>Near-Complete Genome Sequence of the Cellulolytic Bacterium Bacteroides (Pseudobacteroides) cellulosolvens ATCC 35603.</title>
        <authorList>
            <person name="Dassa B."/>
            <person name="Utturkar S.M."/>
            <person name="Klingeman D.M."/>
            <person name="Hurt R.A."/>
            <person name="Keller M."/>
            <person name="Xu J."/>
            <person name="Reddy Y.H.K."/>
            <person name="Borovok I."/>
            <person name="Grinberg I.R."/>
            <person name="Lamed R."/>
            <person name="Zhivin O."/>
            <person name="Bayer E.A."/>
            <person name="Brown S.D."/>
        </authorList>
    </citation>
    <scope>NUCLEOTIDE SEQUENCE [LARGE SCALE GENOMIC DNA]</scope>
    <source>
        <strain evidence="5">DSM 2933</strain>
    </source>
</reference>
<evidence type="ECO:0000256" key="1">
    <source>
        <dbReference type="ARBA" id="ARBA00022723"/>
    </source>
</evidence>
<dbReference type="EC" id="1.2.7.8" evidence="4"/>
<dbReference type="GO" id="GO:0043805">
    <property type="term" value="F:indolepyruvate ferredoxin oxidoreductase activity"/>
    <property type="evidence" value="ECO:0007669"/>
    <property type="project" value="UniProtKB-EC"/>
</dbReference>
<comment type="caution">
    <text evidence="4">The sequence shown here is derived from an EMBL/GenBank/DDBJ whole genome shotgun (WGS) entry which is preliminary data.</text>
</comment>
<organism evidence="4 5">
    <name type="scientific">Pseudobacteroides cellulosolvens ATCC 35603 = DSM 2933</name>
    <dbReference type="NCBI Taxonomy" id="398512"/>
    <lineage>
        <taxon>Bacteria</taxon>
        <taxon>Bacillati</taxon>
        <taxon>Bacillota</taxon>
        <taxon>Clostridia</taxon>
        <taxon>Eubacteriales</taxon>
        <taxon>Oscillospiraceae</taxon>
        <taxon>Pseudobacteroides</taxon>
    </lineage>
</organism>
<dbReference type="GO" id="GO:0046872">
    <property type="term" value="F:metal ion binding"/>
    <property type="evidence" value="ECO:0007669"/>
    <property type="project" value="UniProtKB-KW"/>
</dbReference>
<dbReference type="InterPro" id="IPR045025">
    <property type="entry name" value="HACL1-like"/>
</dbReference>
<dbReference type="Proteomes" id="UP000036923">
    <property type="component" value="Unassembled WGS sequence"/>
</dbReference>
<dbReference type="PATRIC" id="fig|398512.5.peg.1388"/>
<dbReference type="SUPFAM" id="SSF52518">
    <property type="entry name" value="Thiamin diphosphate-binding fold (THDP-binding)"/>
    <property type="match status" value="1"/>
</dbReference>
<name>A0A0L6JJY1_9FIRM</name>
<protein>
    <submittedName>
        <fullName evidence="4">Indolepyruvate ferredoxin oxidoreductase</fullName>
        <ecNumber evidence="4">1.2.7.8</ecNumber>
    </submittedName>
</protein>